<accession>A0A8S4RID5</accession>
<evidence type="ECO:0000313" key="4">
    <source>
        <dbReference type="EMBL" id="CAH2237505.1"/>
    </source>
</evidence>
<dbReference type="Proteomes" id="UP000838756">
    <property type="component" value="Unassembled WGS sequence"/>
</dbReference>
<evidence type="ECO:0000256" key="1">
    <source>
        <dbReference type="ARBA" id="ARBA00022741"/>
    </source>
</evidence>
<evidence type="ECO:0000259" key="3">
    <source>
        <dbReference type="Pfam" id="PF00005"/>
    </source>
</evidence>
<gene>
    <name evidence="4" type="primary">jg12837</name>
    <name evidence="4" type="ORF">PAEG_LOCUS14788</name>
</gene>
<dbReference type="GO" id="GO:0042626">
    <property type="term" value="F:ATPase-coupled transmembrane transporter activity"/>
    <property type="evidence" value="ECO:0007669"/>
    <property type="project" value="TreeGrafter"/>
</dbReference>
<keyword evidence="5" id="KW-1185">Reference proteome</keyword>
<evidence type="ECO:0000313" key="5">
    <source>
        <dbReference type="Proteomes" id="UP000838756"/>
    </source>
</evidence>
<dbReference type="Gene3D" id="3.40.50.300">
    <property type="entry name" value="P-loop containing nucleotide triphosphate hydrolases"/>
    <property type="match status" value="1"/>
</dbReference>
<dbReference type="AlphaFoldDB" id="A0A8S4RID5"/>
<feature type="domain" description="ABC transporter" evidence="3">
    <location>
        <begin position="110"/>
        <end position="154"/>
    </location>
</feature>
<comment type="caution">
    <text evidence="4">The sequence shown here is derived from an EMBL/GenBank/DDBJ whole genome shotgun (WGS) entry which is preliminary data.</text>
</comment>
<dbReference type="InterPro" id="IPR017871">
    <property type="entry name" value="ABC_transporter-like_CS"/>
</dbReference>
<dbReference type="PANTHER" id="PTHR24223">
    <property type="entry name" value="ATP-BINDING CASSETTE SUB-FAMILY C"/>
    <property type="match status" value="1"/>
</dbReference>
<dbReference type="Pfam" id="PF00005">
    <property type="entry name" value="ABC_tran"/>
    <property type="match status" value="1"/>
</dbReference>
<dbReference type="GO" id="GO:0016020">
    <property type="term" value="C:membrane"/>
    <property type="evidence" value="ECO:0007669"/>
    <property type="project" value="TreeGrafter"/>
</dbReference>
<dbReference type="GO" id="GO:0005524">
    <property type="term" value="F:ATP binding"/>
    <property type="evidence" value="ECO:0007669"/>
    <property type="project" value="UniProtKB-KW"/>
</dbReference>
<dbReference type="OrthoDB" id="6500128at2759"/>
<dbReference type="InterPro" id="IPR027417">
    <property type="entry name" value="P-loop_NTPase"/>
</dbReference>
<keyword evidence="2" id="KW-0067">ATP-binding</keyword>
<protein>
    <submittedName>
        <fullName evidence="4">Jg12837 protein</fullName>
    </submittedName>
</protein>
<dbReference type="PROSITE" id="PS00211">
    <property type="entry name" value="ABC_TRANSPORTER_1"/>
    <property type="match status" value="1"/>
</dbReference>
<dbReference type="PANTHER" id="PTHR24223:SF448">
    <property type="entry name" value="FI20146P1-RELATED"/>
    <property type="match status" value="1"/>
</dbReference>
<evidence type="ECO:0000256" key="2">
    <source>
        <dbReference type="ARBA" id="ARBA00022840"/>
    </source>
</evidence>
<dbReference type="InterPro" id="IPR003439">
    <property type="entry name" value="ABC_transporter-like_ATP-bd"/>
</dbReference>
<name>A0A8S4RID5_9NEOP</name>
<dbReference type="InterPro" id="IPR050173">
    <property type="entry name" value="ABC_transporter_C-like"/>
</dbReference>
<proteinExistence type="predicted"/>
<reference evidence="4" key="1">
    <citation type="submission" date="2022-03" db="EMBL/GenBank/DDBJ databases">
        <authorList>
            <person name="Lindestad O."/>
        </authorList>
    </citation>
    <scope>NUCLEOTIDE SEQUENCE</scope>
</reference>
<dbReference type="GO" id="GO:0016887">
    <property type="term" value="F:ATP hydrolysis activity"/>
    <property type="evidence" value="ECO:0007669"/>
    <property type="project" value="InterPro"/>
</dbReference>
<organism evidence="4 5">
    <name type="scientific">Pararge aegeria aegeria</name>
    <dbReference type="NCBI Taxonomy" id="348720"/>
    <lineage>
        <taxon>Eukaryota</taxon>
        <taxon>Metazoa</taxon>
        <taxon>Ecdysozoa</taxon>
        <taxon>Arthropoda</taxon>
        <taxon>Hexapoda</taxon>
        <taxon>Insecta</taxon>
        <taxon>Pterygota</taxon>
        <taxon>Neoptera</taxon>
        <taxon>Endopterygota</taxon>
        <taxon>Lepidoptera</taxon>
        <taxon>Glossata</taxon>
        <taxon>Ditrysia</taxon>
        <taxon>Papilionoidea</taxon>
        <taxon>Nymphalidae</taxon>
        <taxon>Satyrinae</taxon>
        <taxon>Satyrini</taxon>
        <taxon>Parargina</taxon>
        <taxon>Pararge</taxon>
    </lineage>
</organism>
<dbReference type="EMBL" id="CAKXAJ010025271">
    <property type="protein sequence ID" value="CAH2237505.1"/>
    <property type="molecule type" value="Genomic_DNA"/>
</dbReference>
<sequence length="199" mass="22206">MDVHCSTSLLVQVFCREFQIPNNTVLSRLGPEAPCDSLDVIHPPRGGSTITAFTGVHVHRSSELYAPPLKLRDSLSYDGSVRQNILFGQPMDRPRYNTVVRRCALDRDFTLLPHGDKTVVGERGVSLSGGQRARISLARAVYKRADIYLLDDPLSAVDAHVGRHLFESCVVGYLRNTTRVLVTHQLQFLRDVEQVPDAE</sequence>
<keyword evidence="1" id="KW-0547">Nucleotide-binding</keyword>
<dbReference type="SUPFAM" id="SSF52540">
    <property type="entry name" value="P-loop containing nucleoside triphosphate hydrolases"/>
    <property type="match status" value="1"/>
</dbReference>